<feature type="domain" description="DUF3502" evidence="2">
    <location>
        <begin position="442"/>
        <end position="507"/>
    </location>
</feature>
<dbReference type="Proteomes" id="UP001589776">
    <property type="component" value="Unassembled WGS sequence"/>
</dbReference>
<sequence length="511" mass="57304">MSIKQIRKTPLFAASVMLASVIAGCSGKTEAPAQQAAPAPAAAQSGSADTSKEVKLKMVLLGSKPADFDAVYGEVNKIMKQKINATLDVSFIDWGDYQQKYPLIFAANEDFDLVLSAPWLFYAQQATKNGFYEITEDMLKKYAPQTWEKEPKVAWDQAKINGKVYMVPQNNFEYSYHLVSIRGDLREKYGMQPLKTYADYLNYLKTVAEKDKAFTPSLGASEFNTIELLQPNEWSYIVPQLPIAYNLNDKTGKLFNYTETPEFEKFAAQMFESAKSGAWARDALVSKIDKMQAFKDGKLASVEWNLGTLTRAKSEIMLKNPDWKIELYDLSGDKKRLSQPFINNGMSIHATSKNPERALMAIELLRYDPQIHDLTNFGIAGKHYEPVGDKQFKPLADSSKFPPAGVSPWGWNSLNERLDSTVAKEIEEFTETWKKNVTVNHPLETFTFDDSKVKNEVAAVNNVMNANGKPVFYGIIDPAKGVQDLKDKLKQAGIDKIIAEMQAQADAITKK</sequence>
<proteinExistence type="predicted"/>
<keyword evidence="1" id="KW-0732">Signal</keyword>
<evidence type="ECO:0000259" key="2">
    <source>
        <dbReference type="Pfam" id="PF12010"/>
    </source>
</evidence>
<protein>
    <submittedName>
        <fullName evidence="3">ABC transporter substrate-binding protein</fullName>
    </submittedName>
</protein>
<keyword evidence="4" id="KW-1185">Reference proteome</keyword>
<dbReference type="SUPFAM" id="SSF53850">
    <property type="entry name" value="Periplasmic binding protein-like II"/>
    <property type="match status" value="1"/>
</dbReference>
<organism evidence="3 4">
    <name type="scientific">Paenibacillus chartarius</name>
    <dbReference type="NCBI Taxonomy" id="747481"/>
    <lineage>
        <taxon>Bacteria</taxon>
        <taxon>Bacillati</taxon>
        <taxon>Bacillota</taxon>
        <taxon>Bacilli</taxon>
        <taxon>Bacillales</taxon>
        <taxon>Paenibacillaceae</taxon>
        <taxon>Paenibacillus</taxon>
    </lineage>
</organism>
<dbReference type="EMBL" id="JBHLWN010000076">
    <property type="protein sequence ID" value="MFC0214572.1"/>
    <property type="molecule type" value="Genomic_DNA"/>
</dbReference>
<dbReference type="InterPro" id="IPR022627">
    <property type="entry name" value="DUF3502"/>
</dbReference>
<dbReference type="Pfam" id="PF12010">
    <property type="entry name" value="DUF3502"/>
    <property type="match status" value="1"/>
</dbReference>
<feature type="signal peptide" evidence="1">
    <location>
        <begin position="1"/>
        <end position="23"/>
    </location>
</feature>
<evidence type="ECO:0000313" key="3">
    <source>
        <dbReference type="EMBL" id="MFC0214572.1"/>
    </source>
</evidence>
<comment type="caution">
    <text evidence="3">The sequence shown here is derived from an EMBL/GenBank/DDBJ whole genome shotgun (WGS) entry which is preliminary data.</text>
</comment>
<dbReference type="RefSeq" id="WP_377471962.1">
    <property type="nucleotide sequence ID" value="NZ_JBHLWN010000076.1"/>
</dbReference>
<evidence type="ECO:0000256" key="1">
    <source>
        <dbReference type="SAM" id="SignalP"/>
    </source>
</evidence>
<accession>A0ABV6DPP2</accession>
<name>A0ABV6DPP2_9BACL</name>
<reference evidence="3 4" key="1">
    <citation type="submission" date="2024-09" db="EMBL/GenBank/DDBJ databases">
        <authorList>
            <person name="Sun Q."/>
            <person name="Mori K."/>
        </authorList>
    </citation>
    <scope>NUCLEOTIDE SEQUENCE [LARGE SCALE GENOMIC DNA]</scope>
    <source>
        <strain evidence="3 4">CCM 7759</strain>
    </source>
</reference>
<dbReference type="PROSITE" id="PS51257">
    <property type="entry name" value="PROKAR_LIPOPROTEIN"/>
    <property type="match status" value="1"/>
</dbReference>
<evidence type="ECO:0000313" key="4">
    <source>
        <dbReference type="Proteomes" id="UP001589776"/>
    </source>
</evidence>
<feature type="chain" id="PRO_5045415840" evidence="1">
    <location>
        <begin position="24"/>
        <end position="511"/>
    </location>
</feature>
<gene>
    <name evidence="3" type="ORF">ACFFK0_19295</name>
</gene>
<dbReference type="Gene3D" id="3.40.190.10">
    <property type="entry name" value="Periplasmic binding protein-like II"/>
    <property type="match status" value="2"/>
</dbReference>